<reference evidence="1" key="1">
    <citation type="journal article" date="2022" name="bioRxiv">
        <title>Sequencing and chromosome-scale assembly of the giantPleurodeles waltlgenome.</title>
        <authorList>
            <person name="Brown T."/>
            <person name="Elewa A."/>
            <person name="Iarovenko S."/>
            <person name="Subramanian E."/>
            <person name="Araus A.J."/>
            <person name="Petzold A."/>
            <person name="Susuki M."/>
            <person name="Suzuki K.-i.T."/>
            <person name="Hayashi T."/>
            <person name="Toyoda A."/>
            <person name="Oliveira C."/>
            <person name="Osipova E."/>
            <person name="Leigh N.D."/>
            <person name="Simon A."/>
            <person name="Yun M.H."/>
        </authorList>
    </citation>
    <scope>NUCLEOTIDE SEQUENCE</scope>
    <source>
        <strain evidence="1">20211129_DDA</strain>
        <tissue evidence="1">Liver</tissue>
    </source>
</reference>
<proteinExistence type="predicted"/>
<accession>A0AAV7WSV7</accession>
<sequence length="94" mass="10229">MLGWGVQSHSQYLVLNSFRPLVRTAHIWLRSVRSARPFLTLDSRPPSRLIPVRGLKIPCGVVSPPPFLALEGVGAPVVQSSRTPLRTVLGAPVP</sequence>
<dbReference type="EMBL" id="JANPWB010000001">
    <property type="protein sequence ID" value="KAJ1215761.1"/>
    <property type="molecule type" value="Genomic_DNA"/>
</dbReference>
<protein>
    <submittedName>
        <fullName evidence="1">Uncharacterized protein</fullName>
    </submittedName>
</protein>
<keyword evidence="2" id="KW-1185">Reference proteome</keyword>
<organism evidence="1 2">
    <name type="scientific">Pleurodeles waltl</name>
    <name type="common">Iberian ribbed newt</name>
    <dbReference type="NCBI Taxonomy" id="8319"/>
    <lineage>
        <taxon>Eukaryota</taxon>
        <taxon>Metazoa</taxon>
        <taxon>Chordata</taxon>
        <taxon>Craniata</taxon>
        <taxon>Vertebrata</taxon>
        <taxon>Euteleostomi</taxon>
        <taxon>Amphibia</taxon>
        <taxon>Batrachia</taxon>
        <taxon>Caudata</taxon>
        <taxon>Salamandroidea</taxon>
        <taxon>Salamandridae</taxon>
        <taxon>Pleurodelinae</taxon>
        <taxon>Pleurodeles</taxon>
    </lineage>
</organism>
<dbReference type="Proteomes" id="UP001066276">
    <property type="component" value="Chromosome 1_1"/>
</dbReference>
<dbReference type="AlphaFoldDB" id="A0AAV7WSV7"/>
<comment type="caution">
    <text evidence="1">The sequence shown here is derived from an EMBL/GenBank/DDBJ whole genome shotgun (WGS) entry which is preliminary data.</text>
</comment>
<evidence type="ECO:0000313" key="2">
    <source>
        <dbReference type="Proteomes" id="UP001066276"/>
    </source>
</evidence>
<name>A0AAV7WSV7_PLEWA</name>
<evidence type="ECO:0000313" key="1">
    <source>
        <dbReference type="EMBL" id="KAJ1215761.1"/>
    </source>
</evidence>
<gene>
    <name evidence="1" type="ORF">NDU88_003368</name>
</gene>